<accession>A0A8J6QAB6</accession>
<proteinExistence type="predicted"/>
<comment type="caution">
    <text evidence="1">The sequence shown here is derived from an EMBL/GenBank/DDBJ whole genome shotgun (WGS) entry which is preliminary data.</text>
</comment>
<sequence>MKTSIQQGVIAEQPFNIALSETNFKTSDFPTRALELGFVDLGSDNRPKSNKRYSILSAGDEKLNSLTIPNTTYKKLDIDLYFFLRRRPP</sequence>
<protein>
    <submittedName>
        <fullName evidence="1">Uncharacterized protein</fullName>
    </submittedName>
</protein>
<keyword evidence="2" id="KW-1185">Reference proteome</keyword>
<dbReference type="AlphaFoldDB" id="A0A8J6QAB6"/>
<evidence type="ECO:0000313" key="2">
    <source>
        <dbReference type="Proteomes" id="UP000600588"/>
    </source>
</evidence>
<organism evidence="1 2">
    <name type="scientific">Aestuariibaculum sediminum</name>
    <dbReference type="NCBI Taxonomy" id="2770637"/>
    <lineage>
        <taxon>Bacteria</taxon>
        <taxon>Pseudomonadati</taxon>
        <taxon>Bacteroidota</taxon>
        <taxon>Flavobacteriia</taxon>
        <taxon>Flavobacteriales</taxon>
        <taxon>Flavobacteriaceae</taxon>
    </lineage>
</organism>
<name>A0A8J6QAB6_9FLAO</name>
<dbReference type="RefSeq" id="WP_188231061.1">
    <property type="nucleotide sequence ID" value="NZ_JACVXB010000007.1"/>
</dbReference>
<reference evidence="1 2" key="1">
    <citation type="submission" date="2020-09" db="EMBL/GenBank/DDBJ databases">
        <title>TT11 complete genome.</title>
        <authorList>
            <person name="Wu Z."/>
        </authorList>
    </citation>
    <scope>NUCLEOTIDE SEQUENCE [LARGE SCALE GENOMIC DNA]</scope>
    <source>
        <strain evidence="1 2">TT11</strain>
    </source>
</reference>
<evidence type="ECO:0000313" key="1">
    <source>
        <dbReference type="EMBL" id="MBD0833277.1"/>
    </source>
</evidence>
<dbReference type="EMBL" id="JACVXB010000007">
    <property type="protein sequence ID" value="MBD0833277.1"/>
    <property type="molecule type" value="Genomic_DNA"/>
</dbReference>
<gene>
    <name evidence="1" type="ORF">ICJ83_14170</name>
</gene>
<dbReference type="Proteomes" id="UP000600588">
    <property type="component" value="Unassembled WGS sequence"/>
</dbReference>